<evidence type="ECO:0000313" key="10">
    <source>
        <dbReference type="Proteomes" id="UP000248889"/>
    </source>
</evidence>
<comment type="catalytic activity">
    <reaction evidence="6">
        <text>isochorismate + 2-oxoglutarate + H(+) = 5-enolpyruvoyl-6-hydroxy-2-succinyl-cyclohex-3-ene-1-carboxylate + CO2</text>
        <dbReference type="Rhea" id="RHEA:25593"/>
        <dbReference type="ChEBI" id="CHEBI:15378"/>
        <dbReference type="ChEBI" id="CHEBI:16526"/>
        <dbReference type="ChEBI" id="CHEBI:16810"/>
        <dbReference type="ChEBI" id="CHEBI:29780"/>
        <dbReference type="ChEBI" id="CHEBI:58818"/>
        <dbReference type="EC" id="2.2.1.9"/>
    </reaction>
</comment>
<keyword evidence="4 6" id="KW-0786">Thiamine pyrophosphate</keyword>
<comment type="cofactor">
    <cofactor evidence="6">
        <name>thiamine diphosphate</name>
        <dbReference type="ChEBI" id="CHEBI:58937"/>
    </cofactor>
    <text evidence="6">Binds 1 thiamine pyrophosphate per subunit.</text>
</comment>
<organism evidence="9 10">
    <name type="scientific">Streptacidiphilus pinicola</name>
    <dbReference type="NCBI Taxonomy" id="2219663"/>
    <lineage>
        <taxon>Bacteria</taxon>
        <taxon>Bacillati</taxon>
        <taxon>Actinomycetota</taxon>
        <taxon>Actinomycetes</taxon>
        <taxon>Kitasatosporales</taxon>
        <taxon>Streptomycetaceae</taxon>
        <taxon>Streptacidiphilus</taxon>
    </lineage>
</organism>
<dbReference type="GO" id="GO:0070204">
    <property type="term" value="F:2-succinyl-5-enolpyruvyl-6-hydroxy-3-cyclohexene-1-carboxylic-acid synthase activity"/>
    <property type="evidence" value="ECO:0007669"/>
    <property type="project" value="UniProtKB-UniRule"/>
</dbReference>
<dbReference type="EMBL" id="QKYN01000043">
    <property type="protein sequence ID" value="RAG85302.1"/>
    <property type="molecule type" value="Genomic_DNA"/>
</dbReference>
<evidence type="ECO:0000259" key="7">
    <source>
        <dbReference type="Pfam" id="PF02775"/>
    </source>
</evidence>
<dbReference type="HAMAP" id="MF_01659">
    <property type="entry name" value="MenD"/>
    <property type="match status" value="1"/>
</dbReference>
<dbReference type="InterPro" id="IPR029061">
    <property type="entry name" value="THDP-binding"/>
</dbReference>
<comment type="caution">
    <text evidence="9">The sequence shown here is derived from an EMBL/GenBank/DDBJ whole genome shotgun (WGS) entry which is preliminary data.</text>
</comment>
<keyword evidence="6" id="KW-0474">Menaquinone biosynthesis</keyword>
<evidence type="ECO:0000313" key="9">
    <source>
        <dbReference type="EMBL" id="RAG85302.1"/>
    </source>
</evidence>
<evidence type="ECO:0000256" key="3">
    <source>
        <dbReference type="ARBA" id="ARBA00022842"/>
    </source>
</evidence>
<keyword evidence="10" id="KW-1185">Reference proteome</keyword>
<dbReference type="SUPFAM" id="SSF52518">
    <property type="entry name" value="Thiamin diphosphate-binding fold (THDP-binding)"/>
    <property type="match status" value="2"/>
</dbReference>
<keyword evidence="5 6" id="KW-0464">Manganese</keyword>
<dbReference type="PANTHER" id="PTHR42916:SF1">
    <property type="entry name" value="PROTEIN PHYLLO, CHLOROPLASTIC"/>
    <property type="match status" value="1"/>
</dbReference>
<dbReference type="GO" id="GO:0030976">
    <property type="term" value="F:thiamine pyrophosphate binding"/>
    <property type="evidence" value="ECO:0007669"/>
    <property type="project" value="UniProtKB-UniRule"/>
</dbReference>
<dbReference type="EC" id="2.2.1.9" evidence="6"/>
<keyword evidence="3 6" id="KW-0460">Magnesium</keyword>
<dbReference type="OrthoDB" id="9791859at2"/>
<dbReference type="CDD" id="cd02009">
    <property type="entry name" value="TPP_SHCHC_synthase"/>
    <property type="match status" value="1"/>
</dbReference>
<reference evidence="9 10" key="1">
    <citation type="submission" date="2018-06" db="EMBL/GenBank/DDBJ databases">
        <title>Streptacidiphilus pinicola sp. nov., isolated from pine grove soil.</title>
        <authorList>
            <person name="Roh S.G."/>
            <person name="Park S."/>
            <person name="Kim M.-K."/>
            <person name="Yun B.-R."/>
            <person name="Park J."/>
            <person name="Kim M.J."/>
            <person name="Kim Y.S."/>
            <person name="Kim S.B."/>
        </authorList>
    </citation>
    <scope>NUCLEOTIDE SEQUENCE [LARGE SCALE GENOMIC DNA]</scope>
    <source>
        <strain evidence="9 10">MMS16-CNU450</strain>
    </source>
</reference>
<accession>A0A2X0IJT0</accession>
<comment type="subunit">
    <text evidence="6">Homodimer.</text>
</comment>
<dbReference type="Proteomes" id="UP000248889">
    <property type="component" value="Unassembled WGS sequence"/>
</dbReference>
<keyword evidence="2 6" id="KW-0479">Metal-binding</keyword>
<evidence type="ECO:0000259" key="8">
    <source>
        <dbReference type="Pfam" id="PF02776"/>
    </source>
</evidence>
<dbReference type="UniPathway" id="UPA01057">
    <property type="reaction ID" value="UER00164"/>
</dbReference>
<evidence type="ECO:0000256" key="1">
    <source>
        <dbReference type="ARBA" id="ARBA00022679"/>
    </source>
</evidence>
<dbReference type="UniPathway" id="UPA00079"/>
<dbReference type="InterPro" id="IPR012001">
    <property type="entry name" value="Thiamin_PyroP_enz_TPP-bd_dom"/>
</dbReference>
<dbReference type="RefSeq" id="WP_111500963.1">
    <property type="nucleotide sequence ID" value="NZ_QKYN01000043.1"/>
</dbReference>
<comment type="similarity">
    <text evidence="6">Belongs to the TPP enzyme family. MenD subfamily.</text>
</comment>
<name>A0A2X0IJT0_9ACTN</name>
<sequence length="582" mass="61610">MRPEGGIRPEAGPTTDQAALVAAVVVDELVRGGVRTFLYCPGSRNGPLGFELSRRAEAGELRLHVRLDERSAAFVALGMAKSTGAPVAVVTTSGSAVANLAPAAAEADYARIPLVLVTANRPPQVLGTGASQTVDQTRYLLGQVRHVQVLGGGGEPPEQANATLRSQVCRALAIAAGRLMGAPGPVQIDVPLPSGLPPSARRIRFPKGRPQGGPWTRIPARTPRRTTAHRIDLTRRTLVVAGDGADLTRIPEQVPCIAEPTVPTGGRTVLHPWVLDYARPEQLVVLGRPTLHRNVSRALARPDTTTVLVSDGDDDWVYAAPSIDTVTAQPVFTGETPRSWTGELTHLDEVIRDHWSRALHHRARPLTGADVAATLLSALRPGDILWLGASNPIRDVSLTGTVPHGVQVLSSRGVAGIDGNISSAVGAALASPSATVIALIGDLTFAHDASGLMSGHLEQVPDNLVVVVSNDAGGGIFELLEQGHPAYRHHEFGDTFERIYGTPQHIDIAPLCQAYGVSHRKAHLEALPDSLDKARAENRIAVVEVPVARTTLRDVHTAVRHSIDATWDAAPAAARSLEPSRA</sequence>
<dbReference type="PANTHER" id="PTHR42916">
    <property type="entry name" value="2-SUCCINYL-5-ENOLPYRUVYL-6-HYDROXY-3-CYCLOHEXENE-1-CARBOXYLATE SYNTHASE"/>
    <property type="match status" value="1"/>
</dbReference>
<dbReference type="GO" id="GO:0030145">
    <property type="term" value="F:manganese ion binding"/>
    <property type="evidence" value="ECO:0007669"/>
    <property type="project" value="UniProtKB-UniRule"/>
</dbReference>
<dbReference type="AlphaFoldDB" id="A0A2X0IJT0"/>
<comment type="cofactor">
    <cofactor evidence="6">
        <name>Mg(2+)</name>
        <dbReference type="ChEBI" id="CHEBI:18420"/>
    </cofactor>
    <cofactor evidence="6">
        <name>Mn(2+)</name>
        <dbReference type="ChEBI" id="CHEBI:29035"/>
    </cofactor>
</comment>
<evidence type="ECO:0000256" key="4">
    <source>
        <dbReference type="ARBA" id="ARBA00023052"/>
    </source>
</evidence>
<protein>
    <recommendedName>
        <fullName evidence="6">2-succinyl-5-enolpyruvyl-6-hydroxy-3-cyclohexene-1-carboxylate synthase</fullName>
        <shortName evidence="6">SEPHCHC synthase</shortName>
        <ecNumber evidence="6">2.2.1.9</ecNumber>
    </recommendedName>
    <alternativeName>
        <fullName evidence="6">Menaquinone biosynthesis protein MenD</fullName>
    </alternativeName>
</protein>
<dbReference type="InterPro" id="IPR011766">
    <property type="entry name" value="TPP_enzyme_TPP-bd"/>
</dbReference>
<dbReference type="Pfam" id="PF02776">
    <property type="entry name" value="TPP_enzyme_N"/>
    <property type="match status" value="1"/>
</dbReference>
<dbReference type="Gene3D" id="3.40.50.970">
    <property type="match status" value="2"/>
</dbReference>
<dbReference type="NCBIfam" id="TIGR00173">
    <property type="entry name" value="menD"/>
    <property type="match status" value="1"/>
</dbReference>
<dbReference type="GO" id="GO:0000287">
    <property type="term" value="F:magnesium ion binding"/>
    <property type="evidence" value="ECO:0007669"/>
    <property type="project" value="UniProtKB-UniRule"/>
</dbReference>
<feature type="domain" description="Thiamine pyrophosphate enzyme N-terminal TPP-binding" evidence="8">
    <location>
        <begin position="21"/>
        <end position="137"/>
    </location>
</feature>
<evidence type="ECO:0000256" key="2">
    <source>
        <dbReference type="ARBA" id="ARBA00022723"/>
    </source>
</evidence>
<dbReference type="InterPro" id="IPR004433">
    <property type="entry name" value="MenaQ_synth_MenD"/>
</dbReference>
<gene>
    <name evidence="6 9" type="primary">menD</name>
    <name evidence="9" type="ORF">DN069_12225</name>
</gene>
<dbReference type="PIRSF" id="PIRSF004983">
    <property type="entry name" value="MenD"/>
    <property type="match status" value="1"/>
</dbReference>
<evidence type="ECO:0000256" key="5">
    <source>
        <dbReference type="ARBA" id="ARBA00023211"/>
    </source>
</evidence>
<comment type="function">
    <text evidence="6">Catalyzes the thiamine diphosphate-dependent decarboxylation of 2-oxoglutarate and the subsequent addition of the resulting succinic semialdehyde-thiamine pyrophosphate anion to isochorismate to yield 2-succinyl-5-enolpyruvyl-6-hydroxy-3-cyclohexene-1-carboxylate (SEPHCHC).</text>
</comment>
<keyword evidence="1 6" id="KW-0808">Transferase</keyword>
<comment type="pathway">
    <text evidence="6">Quinol/quinone metabolism; 1,4-dihydroxy-2-naphthoate biosynthesis; 1,4-dihydroxy-2-naphthoate from chorismate: step 2/7.</text>
</comment>
<comment type="pathway">
    <text evidence="6">Quinol/quinone metabolism; menaquinone biosynthesis.</text>
</comment>
<evidence type="ECO:0000256" key="6">
    <source>
        <dbReference type="HAMAP-Rule" id="MF_01659"/>
    </source>
</evidence>
<dbReference type="GO" id="GO:0009234">
    <property type="term" value="P:menaquinone biosynthetic process"/>
    <property type="evidence" value="ECO:0007669"/>
    <property type="project" value="UniProtKB-UniRule"/>
</dbReference>
<dbReference type="Pfam" id="PF02775">
    <property type="entry name" value="TPP_enzyme_C"/>
    <property type="match status" value="1"/>
</dbReference>
<feature type="domain" description="Thiamine pyrophosphate enzyme TPP-binding" evidence="7">
    <location>
        <begin position="408"/>
        <end position="545"/>
    </location>
</feature>
<proteinExistence type="inferred from homology"/>